<name>A0A8X6KRQ8_TRICU</name>
<accession>A0A8X6KRQ8</accession>
<organism evidence="1 2">
    <name type="scientific">Trichonephila clavata</name>
    <name type="common">Joro spider</name>
    <name type="synonym">Nephila clavata</name>
    <dbReference type="NCBI Taxonomy" id="2740835"/>
    <lineage>
        <taxon>Eukaryota</taxon>
        <taxon>Metazoa</taxon>
        <taxon>Ecdysozoa</taxon>
        <taxon>Arthropoda</taxon>
        <taxon>Chelicerata</taxon>
        <taxon>Arachnida</taxon>
        <taxon>Araneae</taxon>
        <taxon>Araneomorphae</taxon>
        <taxon>Entelegynae</taxon>
        <taxon>Araneoidea</taxon>
        <taxon>Nephilidae</taxon>
        <taxon>Trichonephila</taxon>
    </lineage>
</organism>
<comment type="caution">
    <text evidence="1">The sequence shown here is derived from an EMBL/GenBank/DDBJ whole genome shotgun (WGS) entry which is preliminary data.</text>
</comment>
<dbReference type="Proteomes" id="UP000887116">
    <property type="component" value="Unassembled WGS sequence"/>
</dbReference>
<gene>
    <name evidence="1" type="ORF">TNCT_298651</name>
</gene>
<dbReference type="AlphaFoldDB" id="A0A8X6KRQ8"/>
<evidence type="ECO:0000313" key="1">
    <source>
        <dbReference type="EMBL" id="GFQ81616.1"/>
    </source>
</evidence>
<dbReference type="EMBL" id="BMAO01022387">
    <property type="protein sequence ID" value="GFQ81616.1"/>
    <property type="molecule type" value="Genomic_DNA"/>
</dbReference>
<keyword evidence="2" id="KW-1185">Reference proteome</keyword>
<protein>
    <submittedName>
        <fullName evidence="1">Uncharacterized protein</fullName>
    </submittedName>
</protein>
<sequence>MGNISLNVYKTVRNFSNGSCIPRIESDGSIDVGKMLDKDLLLIALIKHVSKFTAIRMSANGNMHVGEWKYACRRMEICMSANGNMQVGEWKYTCRRMAICMSANGNMQVGEWQQACRRIAIVMSENGNSHVGEWQ</sequence>
<evidence type="ECO:0000313" key="2">
    <source>
        <dbReference type="Proteomes" id="UP000887116"/>
    </source>
</evidence>
<proteinExistence type="predicted"/>
<reference evidence="1" key="1">
    <citation type="submission" date="2020-07" db="EMBL/GenBank/DDBJ databases">
        <title>Multicomponent nature underlies the extraordinary mechanical properties of spider dragline silk.</title>
        <authorList>
            <person name="Kono N."/>
            <person name="Nakamura H."/>
            <person name="Mori M."/>
            <person name="Yoshida Y."/>
            <person name="Ohtoshi R."/>
            <person name="Malay A.D."/>
            <person name="Moran D.A.P."/>
            <person name="Tomita M."/>
            <person name="Numata K."/>
            <person name="Arakawa K."/>
        </authorList>
    </citation>
    <scope>NUCLEOTIDE SEQUENCE</scope>
</reference>